<evidence type="ECO:0000313" key="4">
    <source>
        <dbReference type="Proteomes" id="UP000281771"/>
    </source>
</evidence>
<dbReference type="Proteomes" id="UP000281771">
    <property type="component" value="Unassembled WGS sequence"/>
</dbReference>
<accession>A0A3P1V5S0</accession>
<feature type="non-terminal residue" evidence="3">
    <location>
        <position position="26"/>
    </location>
</feature>
<comment type="caution">
    <text evidence="3">The sequence shown here is derived from an EMBL/GenBank/DDBJ whole genome shotgun (WGS) entry which is preliminary data.</text>
</comment>
<dbReference type="EMBL" id="RQZA01000035">
    <property type="protein sequence ID" value="RRD29143.1"/>
    <property type="molecule type" value="Genomic_DNA"/>
</dbReference>
<evidence type="ECO:0000256" key="1">
    <source>
        <dbReference type="SAM" id="MobiDB-lite"/>
    </source>
</evidence>
<feature type="region of interest" description="Disordered" evidence="1">
    <location>
        <begin position="1"/>
        <end position="26"/>
    </location>
</feature>
<reference evidence="3 4" key="1">
    <citation type="submission" date="2018-11" db="EMBL/GenBank/DDBJ databases">
        <title>Genomes From Bacteria Associated with the Canine Oral Cavity: a Test Case for Automated Genome-Based Taxonomic Assignment.</title>
        <authorList>
            <person name="Coil D.A."/>
            <person name="Jospin G."/>
            <person name="Darling A.E."/>
            <person name="Wallis C."/>
            <person name="Davis I.J."/>
            <person name="Harris S."/>
            <person name="Eisen J.A."/>
            <person name="Holcombe L.J."/>
            <person name="O'Flynn C."/>
        </authorList>
    </citation>
    <scope>NUCLEOTIDE SEQUENCE [LARGE SCALE GENOMIC DNA]</scope>
    <source>
        <strain evidence="3 4">OH4621_COT-116</strain>
    </source>
</reference>
<gene>
    <name evidence="3" type="ORF">EII38_09875</name>
    <name evidence="2" type="ORF">EII38_09890</name>
</gene>
<dbReference type="AlphaFoldDB" id="A0A3P1V5S0"/>
<proteinExistence type="predicted"/>
<sequence length="26" mass="2963">MMKKQYGRPSTGQKGNNRPTVVISRE</sequence>
<protein>
    <submittedName>
        <fullName evidence="3">Antitoxin</fullName>
    </submittedName>
</protein>
<name>A0A3P1V5S0_9STRE</name>
<organism evidence="3 4">
    <name type="scientific">Streptococcus minor</name>
    <dbReference type="NCBI Taxonomy" id="229549"/>
    <lineage>
        <taxon>Bacteria</taxon>
        <taxon>Bacillati</taxon>
        <taxon>Bacillota</taxon>
        <taxon>Bacilli</taxon>
        <taxon>Lactobacillales</taxon>
        <taxon>Streptococcaceae</taxon>
        <taxon>Streptococcus</taxon>
    </lineage>
</organism>
<dbReference type="EMBL" id="RQZA01000033">
    <property type="protein sequence ID" value="RRD29148.1"/>
    <property type="molecule type" value="Genomic_DNA"/>
</dbReference>
<feature type="compositionally biased region" description="Polar residues" evidence="1">
    <location>
        <begin position="8"/>
        <end position="19"/>
    </location>
</feature>
<keyword evidence="4" id="KW-1185">Reference proteome</keyword>
<evidence type="ECO:0000313" key="2">
    <source>
        <dbReference type="EMBL" id="RRD29143.1"/>
    </source>
</evidence>
<evidence type="ECO:0000313" key="3">
    <source>
        <dbReference type="EMBL" id="RRD29148.1"/>
    </source>
</evidence>